<dbReference type="SUPFAM" id="SSF53850">
    <property type="entry name" value="Periplasmic binding protein-like II"/>
    <property type="match status" value="2"/>
</dbReference>
<dbReference type="GO" id="GO:0005524">
    <property type="term" value="F:ATP binding"/>
    <property type="evidence" value="ECO:0007669"/>
    <property type="project" value="UniProtKB-KW"/>
</dbReference>
<dbReference type="SUPFAM" id="SSF55874">
    <property type="entry name" value="ATPase domain of HSP90 chaperone/DNA topoisomerase II/histidine kinase"/>
    <property type="match status" value="1"/>
</dbReference>
<dbReference type="SMART" id="SM00062">
    <property type="entry name" value="PBPb"/>
    <property type="match status" value="2"/>
</dbReference>
<dbReference type="InterPro" id="IPR001638">
    <property type="entry name" value="Solute-binding_3/MltF_N"/>
</dbReference>
<accession>A0A5R8Y0K0</accession>
<dbReference type="CDD" id="cd17546">
    <property type="entry name" value="REC_hyHK_CKI1_RcsC-like"/>
    <property type="match status" value="1"/>
</dbReference>
<evidence type="ECO:0000256" key="6">
    <source>
        <dbReference type="ARBA" id="ARBA00022777"/>
    </source>
</evidence>
<dbReference type="CDD" id="cd00082">
    <property type="entry name" value="HisKA"/>
    <property type="match status" value="1"/>
</dbReference>
<dbReference type="InterPro" id="IPR036097">
    <property type="entry name" value="HisK_dim/P_sf"/>
</dbReference>
<dbReference type="EMBL" id="VANU01000004">
    <property type="protein sequence ID" value="TLP37828.1"/>
    <property type="molecule type" value="Genomic_DNA"/>
</dbReference>
<evidence type="ECO:0000256" key="12">
    <source>
        <dbReference type="SAM" id="Coils"/>
    </source>
</evidence>
<dbReference type="AlphaFoldDB" id="A0A5R8Y0K0"/>
<dbReference type="Proteomes" id="UP000308901">
    <property type="component" value="Unassembled WGS sequence"/>
</dbReference>
<keyword evidence="16" id="KW-1185">Reference proteome</keyword>
<dbReference type="FunFam" id="1.10.287.130:FF:000002">
    <property type="entry name" value="Two-component osmosensing histidine kinase"/>
    <property type="match status" value="1"/>
</dbReference>
<dbReference type="SUPFAM" id="SSF52172">
    <property type="entry name" value="CheY-like"/>
    <property type="match status" value="1"/>
</dbReference>
<feature type="domain" description="Response regulatory" evidence="14">
    <location>
        <begin position="933"/>
        <end position="1049"/>
    </location>
</feature>
<evidence type="ECO:0000256" key="1">
    <source>
        <dbReference type="ARBA" id="ARBA00000085"/>
    </source>
</evidence>
<evidence type="ECO:0000256" key="9">
    <source>
        <dbReference type="ARBA" id="ARBA00064003"/>
    </source>
</evidence>
<evidence type="ECO:0000256" key="7">
    <source>
        <dbReference type="ARBA" id="ARBA00022840"/>
    </source>
</evidence>
<gene>
    <name evidence="15" type="ORF">FDK22_11005</name>
</gene>
<evidence type="ECO:0000313" key="16">
    <source>
        <dbReference type="Proteomes" id="UP000308901"/>
    </source>
</evidence>
<organism evidence="15 16">
    <name type="scientific">Arcobacter arenosus</name>
    <dbReference type="NCBI Taxonomy" id="2576037"/>
    <lineage>
        <taxon>Bacteria</taxon>
        <taxon>Pseudomonadati</taxon>
        <taxon>Campylobacterota</taxon>
        <taxon>Epsilonproteobacteria</taxon>
        <taxon>Campylobacterales</taxon>
        <taxon>Arcobacteraceae</taxon>
        <taxon>Arcobacter</taxon>
    </lineage>
</organism>
<dbReference type="Gene3D" id="3.30.565.10">
    <property type="entry name" value="Histidine kinase-like ATPase, C-terminal domain"/>
    <property type="match status" value="1"/>
</dbReference>
<sequence>MKTIIKLVLFLSLFLTPLFAIYKDTLTLANISSKPLFELDKDSFDELIIPYIKQKNNILSVQIIDLEYDEIYWQYKLKEKKDFTCSNGNIIDSSIIEYETKKIGRIDICYDKKILDLHSASLEYTKEELLWLKKNPVIKIAKMSYWASDILGKNVHIDYINLLSQYGGLNISLTDFDKWSTGIKATIKGEKVHGILDLSWSQDREDNQFLFSKPYFYTPMYIVVKKENNDIKSIEDLENKTVYLQKESITNEIVKNLNLNIKTIVLDKNTKMYESLEKKDSKADAILIYSLNEKFLENYNLKIGKKFYNKYGEVYIGLSKKYKILQSILIKAHNKIPQEKLDALQNKVYKINDKNSLNLSSEEIKWLDSAPKITFAGDPKWLPFEGFNEQGEYIGFVSEYLKKFENFVGLKIDKIKTDSWSETLSLAKDNKVDIISDDIKNTALYKYYKPIEPYIESQVVIVMDNNTSFVEDLNSLKDKKIAIIKGYGYVQEIYKKYPNLKFYEVENIKEGLTDLVSKKYDAMLGTAALMSYSIKSFGLHDLRIVGSVDVKLSLTLFVKRSEDLLYNILSKFMSSINEMEHLEIKNKFNDIAFEPIVDYRIVWYVVIGTIGIILFFTLNNRRLQVLVDQKTFELKDLNKNLENKVLSRTKELEDEKNHVEELNEELKDAKVKAENLAKQKSEFLANMSHEIRTPMNSVLGFTEILDKEIDNPVHKEYLNSIKKGGDSLLRIINDILDLSKIEAGKMEIKKESINPRSVFIEMESIFHSKIISKNINFIMEIDEKLPKYIITDGVRVRQILFNLIGNAIKFTDKGQIKLKAMSLYKNEIKSKVDLVFIVEDTGIGINKKNLKSIFNAFEQQENQNTAKYGGTGLGLSICAKLAKMLNGKIEVESEVGKGSTFKVTLYDLDVSSINEELVESKIDTKSIVFEKSTILVVDDVEENRQLVIAALKNFDLEIIEAKDGQEAINRLKNVNFNLILMDLRMPVMDGYEAATIIKADEKLSKIPLIALTASVMRKDFEKVTDFGFDGYLRKPVILEDLIIEMTKHLKYKKLEENIIEEEEKEEYDLEKLKDVISDLENSLKEEYNFVKESGDFTLIEEFANKVLDLAVKNKIDLLRNYAQDLITNINSFDIEKVDYLMNTYNENIEKLKVKLSV</sequence>
<dbReference type="Pfam" id="PF00497">
    <property type="entry name" value="SBP_bac_3"/>
    <property type="match status" value="1"/>
</dbReference>
<dbReference type="SMART" id="SM00448">
    <property type="entry name" value="REC"/>
    <property type="match status" value="1"/>
</dbReference>
<dbReference type="CDD" id="cd16922">
    <property type="entry name" value="HATPase_EvgS-ArcB-TorS-like"/>
    <property type="match status" value="1"/>
</dbReference>
<dbReference type="PROSITE" id="PS50110">
    <property type="entry name" value="RESPONSE_REGULATORY"/>
    <property type="match status" value="1"/>
</dbReference>
<keyword evidence="3 11" id="KW-0597">Phosphoprotein</keyword>
<dbReference type="PANTHER" id="PTHR45339">
    <property type="entry name" value="HYBRID SIGNAL TRANSDUCTION HISTIDINE KINASE J"/>
    <property type="match status" value="1"/>
</dbReference>
<evidence type="ECO:0000256" key="8">
    <source>
        <dbReference type="ARBA" id="ARBA00023012"/>
    </source>
</evidence>
<keyword evidence="8" id="KW-0902">Two-component regulatory system</keyword>
<dbReference type="FunFam" id="3.30.565.10:FF:000010">
    <property type="entry name" value="Sensor histidine kinase RcsC"/>
    <property type="match status" value="1"/>
</dbReference>
<dbReference type="Pfam" id="PF00512">
    <property type="entry name" value="HisKA"/>
    <property type="match status" value="1"/>
</dbReference>
<feature type="domain" description="Histidine kinase" evidence="13">
    <location>
        <begin position="686"/>
        <end position="909"/>
    </location>
</feature>
<evidence type="ECO:0000313" key="15">
    <source>
        <dbReference type="EMBL" id="TLP37828.1"/>
    </source>
</evidence>
<dbReference type="SUPFAM" id="SSF47384">
    <property type="entry name" value="Homodimeric domain of signal transducing histidine kinase"/>
    <property type="match status" value="1"/>
</dbReference>
<dbReference type="InterPro" id="IPR003661">
    <property type="entry name" value="HisK_dim/P_dom"/>
</dbReference>
<feature type="modified residue" description="4-aspartylphosphate" evidence="11">
    <location>
        <position position="982"/>
    </location>
</feature>
<evidence type="ECO:0000256" key="4">
    <source>
        <dbReference type="ARBA" id="ARBA00022679"/>
    </source>
</evidence>
<evidence type="ECO:0000256" key="5">
    <source>
        <dbReference type="ARBA" id="ARBA00022741"/>
    </source>
</evidence>
<evidence type="ECO:0000259" key="13">
    <source>
        <dbReference type="PROSITE" id="PS50109"/>
    </source>
</evidence>
<dbReference type="GO" id="GO:0000155">
    <property type="term" value="F:phosphorelay sensor kinase activity"/>
    <property type="evidence" value="ECO:0007669"/>
    <property type="project" value="InterPro"/>
</dbReference>
<dbReference type="RefSeq" id="WP_138153008.1">
    <property type="nucleotide sequence ID" value="NZ_VANU01000004.1"/>
</dbReference>
<name>A0A5R8Y0K0_9BACT</name>
<dbReference type="InterPro" id="IPR005467">
    <property type="entry name" value="His_kinase_dom"/>
</dbReference>
<dbReference type="SMART" id="SM00388">
    <property type="entry name" value="HisKA"/>
    <property type="match status" value="1"/>
</dbReference>
<dbReference type="CDD" id="cd01007">
    <property type="entry name" value="PBP2_BvgS_HisK_like"/>
    <property type="match status" value="1"/>
</dbReference>
<evidence type="ECO:0000256" key="11">
    <source>
        <dbReference type="PROSITE-ProRule" id="PRU00169"/>
    </source>
</evidence>
<dbReference type="InterPro" id="IPR001789">
    <property type="entry name" value="Sig_transdc_resp-reg_receiver"/>
</dbReference>
<comment type="subunit">
    <text evidence="9">At low DSF concentrations, interacts with RpfF.</text>
</comment>
<dbReference type="PANTHER" id="PTHR45339:SF1">
    <property type="entry name" value="HYBRID SIGNAL TRANSDUCTION HISTIDINE KINASE J"/>
    <property type="match status" value="1"/>
</dbReference>
<dbReference type="EC" id="2.7.13.3" evidence="2"/>
<evidence type="ECO:0000259" key="14">
    <source>
        <dbReference type="PROSITE" id="PS50110"/>
    </source>
</evidence>
<comment type="caution">
    <text evidence="15">The sequence shown here is derived from an EMBL/GenBank/DDBJ whole genome shotgun (WGS) entry which is preliminary data.</text>
</comment>
<proteinExistence type="predicted"/>
<dbReference type="PROSITE" id="PS50109">
    <property type="entry name" value="HIS_KIN"/>
    <property type="match status" value="1"/>
</dbReference>
<feature type="coiled-coil region" evidence="12">
    <location>
        <begin position="638"/>
        <end position="686"/>
    </location>
</feature>
<keyword evidence="12" id="KW-0175">Coiled coil</keyword>
<keyword evidence="7" id="KW-0067">ATP-binding</keyword>
<evidence type="ECO:0000256" key="10">
    <source>
        <dbReference type="ARBA" id="ARBA00068150"/>
    </source>
</evidence>
<dbReference type="Gene3D" id="1.10.287.130">
    <property type="match status" value="1"/>
</dbReference>
<keyword evidence="4" id="KW-0808">Transferase</keyword>
<dbReference type="InterPro" id="IPR003594">
    <property type="entry name" value="HATPase_dom"/>
</dbReference>
<dbReference type="Gene3D" id="3.40.190.10">
    <property type="entry name" value="Periplasmic binding protein-like II"/>
    <property type="match status" value="4"/>
</dbReference>
<keyword evidence="6" id="KW-0418">Kinase</keyword>
<dbReference type="PRINTS" id="PR00344">
    <property type="entry name" value="BCTRLSENSOR"/>
</dbReference>
<evidence type="ECO:0000256" key="3">
    <source>
        <dbReference type="ARBA" id="ARBA00022553"/>
    </source>
</evidence>
<evidence type="ECO:0000256" key="2">
    <source>
        <dbReference type="ARBA" id="ARBA00012438"/>
    </source>
</evidence>
<dbReference type="InterPro" id="IPR011006">
    <property type="entry name" value="CheY-like_superfamily"/>
</dbReference>
<protein>
    <recommendedName>
        <fullName evidence="10">Sensory/regulatory protein RpfC</fullName>
        <ecNumber evidence="2">2.7.13.3</ecNumber>
    </recommendedName>
</protein>
<dbReference type="OrthoDB" id="9176708at2"/>
<dbReference type="InterPro" id="IPR036890">
    <property type="entry name" value="HATPase_C_sf"/>
</dbReference>
<comment type="catalytic activity">
    <reaction evidence="1">
        <text>ATP + protein L-histidine = ADP + protein N-phospho-L-histidine.</text>
        <dbReference type="EC" id="2.7.13.3"/>
    </reaction>
</comment>
<dbReference type="SMART" id="SM00387">
    <property type="entry name" value="HATPase_c"/>
    <property type="match status" value="1"/>
</dbReference>
<dbReference type="Pfam" id="PF02518">
    <property type="entry name" value="HATPase_c"/>
    <property type="match status" value="1"/>
</dbReference>
<dbReference type="Pfam" id="PF00072">
    <property type="entry name" value="Response_reg"/>
    <property type="match status" value="1"/>
</dbReference>
<dbReference type="InterPro" id="IPR004358">
    <property type="entry name" value="Sig_transdc_His_kin-like_C"/>
</dbReference>
<keyword evidence="5" id="KW-0547">Nucleotide-binding</keyword>
<reference evidence="15 16" key="1">
    <citation type="submission" date="2019-05" db="EMBL/GenBank/DDBJ databases">
        <title>Arcobacter sp. nov., isolated from sea sediment.</title>
        <authorList>
            <person name="Kim W."/>
        </authorList>
    </citation>
    <scope>NUCLEOTIDE SEQUENCE [LARGE SCALE GENOMIC DNA]</scope>
    <source>
        <strain evidence="15 16">CAU 1517</strain>
    </source>
</reference>
<dbReference type="Gene3D" id="3.40.50.2300">
    <property type="match status" value="1"/>
</dbReference>